<dbReference type="Proteomes" id="UP000287166">
    <property type="component" value="Unassembled WGS sequence"/>
</dbReference>
<dbReference type="RefSeq" id="XP_027619820.1">
    <property type="nucleotide sequence ID" value="XM_027764019.1"/>
</dbReference>
<comment type="caution">
    <text evidence="1">The sequence shown here is derived from an EMBL/GenBank/DDBJ whole genome shotgun (WGS) entry which is preliminary data.</text>
</comment>
<dbReference type="STRING" id="139825.A0A401H399"/>
<evidence type="ECO:0000313" key="2">
    <source>
        <dbReference type="Proteomes" id="UP000287166"/>
    </source>
</evidence>
<accession>A0A401H399</accession>
<gene>
    <name evidence="1" type="ORF">SCP_1403150</name>
</gene>
<dbReference type="GeneID" id="38785824"/>
<organism evidence="1 2">
    <name type="scientific">Sparassis crispa</name>
    <dbReference type="NCBI Taxonomy" id="139825"/>
    <lineage>
        <taxon>Eukaryota</taxon>
        <taxon>Fungi</taxon>
        <taxon>Dikarya</taxon>
        <taxon>Basidiomycota</taxon>
        <taxon>Agaricomycotina</taxon>
        <taxon>Agaricomycetes</taxon>
        <taxon>Polyporales</taxon>
        <taxon>Sparassidaceae</taxon>
        <taxon>Sparassis</taxon>
    </lineage>
</organism>
<dbReference type="OrthoDB" id="5424209at2759"/>
<evidence type="ECO:0000313" key="1">
    <source>
        <dbReference type="EMBL" id="GBE88907.1"/>
    </source>
</evidence>
<sequence>MDSMSPDFLAQCIALYKEREREKEKEKAVPTWGELSSLALSDSITDKLGSPHSTTASFHLPVSYLEAKYYYYRLYSKPVLMARTGYWTWIFASIYSDPICLTTFRDSDSKRNLQGTDTWEPPTDPEAYLPCKELRPISSNHPLNAVWDNLAPRILNILDSKGVKWTSMDIVRISFTGEYVAPIVVWIGIKPGTLSGEDGLAAVKECKQVLMANEILDVEVEIHESVRWP</sequence>
<dbReference type="AlphaFoldDB" id="A0A401H399"/>
<dbReference type="EMBL" id="BFAD01000014">
    <property type="protein sequence ID" value="GBE88907.1"/>
    <property type="molecule type" value="Genomic_DNA"/>
</dbReference>
<dbReference type="InParanoid" id="A0A401H399"/>
<name>A0A401H399_9APHY</name>
<reference evidence="1 2" key="1">
    <citation type="journal article" date="2018" name="Sci. Rep.">
        <title>Genome sequence of the cauliflower mushroom Sparassis crispa (Hanabiratake) and its association with beneficial usage.</title>
        <authorList>
            <person name="Kiyama R."/>
            <person name="Furutani Y."/>
            <person name="Kawaguchi K."/>
            <person name="Nakanishi T."/>
        </authorList>
    </citation>
    <scope>NUCLEOTIDE SEQUENCE [LARGE SCALE GENOMIC DNA]</scope>
</reference>
<keyword evidence="2" id="KW-1185">Reference proteome</keyword>
<protein>
    <submittedName>
        <fullName evidence="1">Uncharacterized protein</fullName>
    </submittedName>
</protein>
<proteinExistence type="predicted"/>